<sequence>MDGQPLILGLLASRITTTFSHTNQSPCLRISIDFVTKTGIVTSELNSVLFSICNNRHQSGLAMREKCRHDCWAFCDTRHKQC</sequence>
<dbReference type="Gramene" id="TVU45941">
    <property type="protein sequence ID" value="TVU45941"/>
    <property type="gene ID" value="EJB05_05451"/>
</dbReference>
<feature type="non-terminal residue" evidence="1">
    <location>
        <position position="1"/>
    </location>
</feature>
<evidence type="ECO:0000313" key="1">
    <source>
        <dbReference type="EMBL" id="TVU45941.1"/>
    </source>
</evidence>
<dbReference type="EMBL" id="RWGY01000004">
    <property type="protein sequence ID" value="TVU45941.1"/>
    <property type="molecule type" value="Genomic_DNA"/>
</dbReference>
<gene>
    <name evidence="1" type="ORF">EJB05_05451</name>
</gene>
<reference evidence="1 2" key="1">
    <citation type="journal article" date="2019" name="Sci. Rep.">
        <title>A high-quality genome of Eragrostis curvula grass provides insights into Poaceae evolution and supports new strategies to enhance forage quality.</title>
        <authorList>
            <person name="Carballo J."/>
            <person name="Santos B.A.C.M."/>
            <person name="Zappacosta D."/>
            <person name="Garbus I."/>
            <person name="Selva J.P."/>
            <person name="Gallo C.A."/>
            <person name="Diaz A."/>
            <person name="Albertini E."/>
            <person name="Caccamo M."/>
            <person name="Echenique V."/>
        </authorList>
    </citation>
    <scope>NUCLEOTIDE SEQUENCE [LARGE SCALE GENOMIC DNA]</scope>
    <source>
        <strain evidence="2">cv. Victoria</strain>
        <tissue evidence="1">Leaf</tissue>
    </source>
</reference>
<evidence type="ECO:0000313" key="2">
    <source>
        <dbReference type="Proteomes" id="UP000324897"/>
    </source>
</evidence>
<proteinExistence type="predicted"/>
<keyword evidence="2" id="KW-1185">Reference proteome</keyword>
<protein>
    <submittedName>
        <fullName evidence="1">Uncharacterized protein</fullName>
    </submittedName>
</protein>
<dbReference type="AlphaFoldDB" id="A0A5J9WD70"/>
<name>A0A5J9WD70_9POAL</name>
<dbReference type="Proteomes" id="UP000324897">
    <property type="component" value="Chromosome 5"/>
</dbReference>
<accession>A0A5J9WD70</accession>
<comment type="caution">
    <text evidence="1">The sequence shown here is derived from an EMBL/GenBank/DDBJ whole genome shotgun (WGS) entry which is preliminary data.</text>
</comment>
<organism evidence="1 2">
    <name type="scientific">Eragrostis curvula</name>
    <name type="common">weeping love grass</name>
    <dbReference type="NCBI Taxonomy" id="38414"/>
    <lineage>
        <taxon>Eukaryota</taxon>
        <taxon>Viridiplantae</taxon>
        <taxon>Streptophyta</taxon>
        <taxon>Embryophyta</taxon>
        <taxon>Tracheophyta</taxon>
        <taxon>Spermatophyta</taxon>
        <taxon>Magnoliopsida</taxon>
        <taxon>Liliopsida</taxon>
        <taxon>Poales</taxon>
        <taxon>Poaceae</taxon>
        <taxon>PACMAD clade</taxon>
        <taxon>Chloridoideae</taxon>
        <taxon>Eragrostideae</taxon>
        <taxon>Eragrostidinae</taxon>
        <taxon>Eragrostis</taxon>
    </lineage>
</organism>